<feature type="binding site" evidence="9">
    <location>
        <position position="153"/>
    </location>
    <ligand>
        <name>Mg(2+)</name>
        <dbReference type="ChEBI" id="CHEBI:18420"/>
        <note>catalytic</note>
    </ligand>
</feature>
<evidence type="ECO:0000256" key="1">
    <source>
        <dbReference type="ARBA" id="ARBA00001946"/>
    </source>
</evidence>
<dbReference type="CDD" id="cd00091">
    <property type="entry name" value="NUC"/>
    <property type="match status" value="1"/>
</dbReference>
<keyword evidence="11" id="KW-0812">Transmembrane</keyword>
<evidence type="ECO:0000256" key="4">
    <source>
        <dbReference type="ARBA" id="ARBA00022723"/>
    </source>
</evidence>
<dbReference type="SMART" id="SM00477">
    <property type="entry name" value="NUC"/>
    <property type="match status" value="1"/>
</dbReference>
<accession>A0A1I6GB61</accession>
<dbReference type="PANTHER" id="PTHR13966">
    <property type="entry name" value="ENDONUCLEASE RELATED"/>
    <property type="match status" value="1"/>
</dbReference>
<dbReference type="SMART" id="SM00892">
    <property type="entry name" value="Endonuclease_NS"/>
    <property type="match status" value="1"/>
</dbReference>
<dbReference type="OrthoDB" id="9811262at2"/>
<evidence type="ECO:0000256" key="7">
    <source>
        <dbReference type="ARBA" id="ARBA00022842"/>
    </source>
</evidence>
<comment type="similarity">
    <text evidence="2 10">Belongs to the DNA/RNA non-specific endonuclease family.</text>
</comment>
<dbReference type="GO" id="GO:0004519">
    <property type="term" value="F:endonuclease activity"/>
    <property type="evidence" value="ECO:0007669"/>
    <property type="project" value="UniProtKB-UniRule"/>
</dbReference>
<dbReference type="InterPro" id="IPR020821">
    <property type="entry name" value="ENPP1-3/EXOG-like_nuc-like"/>
</dbReference>
<keyword evidence="15" id="KW-1185">Reference proteome</keyword>
<feature type="transmembrane region" description="Helical" evidence="11">
    <location>
        <begin position="9"/>
        <end position="25"/>
    </location>
</feature>
<dbReference type="EC" id="3.1.30.-" evidence="10"/>
<gene>
    <name evidence="14" type="ORF">SAMN04490243_1512</name>
</gene>
<dbReference type="AlphaFoldDB" id="A0A1I6GB61"/>
<dbReference type="SUPFAM" id="SSF54060">
    <property type="entry name" value="His-Me finger endonucleases"/>
    <property type="match status" value="1"/>
</dbReference>
<dbReference type="Gene3D" id="3.40.570.10">
    <property type="entry name" value="Extracellular Endonuclease, subunit A"/>
    <property type="match status" value="1"/>
</dbReference>
<evidence type="ECO:0000313" key="15">
    <source>
        <dbReference type="Proteomes" id="UP000199534"/>
    </source>
</evidence>
<name>A0A1I6GB61_9FLAO</name>
<evidence type="ECO:0000256" key="5">
    <source>
        <dbReference type="ARBA" id="ARBA00022759"/>
    </source>
</evidence>
<dbReference type="InterPro" id="IPR001604">
    <property type="entry name" value="Endo_G_ENPP1-like_dom"/>
</dbReference>
<feature type="domain" description="DNA/RNA non-specific endonuclease/pyrophosphatase/phosphodiesterase" evidence="13">
    <location>
        <begin position="60"/>
        <end position="253"/>
    </location>
</feature>
<keyword evidence="11" id="KW-1133">Transmembrane helix</keyword>
<dbReference type="InterPro" id="IPR044929">
    <property type="entry name" value="DNA/RNA_non-sp_Endonuclease_sf"/>
</dbReference>
<protein>
    <recommendedName>
        <fullName evidence="10">Endonuclease</fullName>
        <ecNumber evidence="10">3.1.30.-</ecNumber>
    </recommendedName>
</protein>
<dbReference type="Proteomes" id="UP000199534">
    <property type="component" value="Unassembled WGS sequence"/>
</dbReference>
<dbReference type="InterPro" id="IPR044925">
    <property type="entry name" value="His-Me_finger_sf"/>
</dbReference>
<dbReference type="InterPro" id="IPR040255">
    <property type="entry name" value="Non-specific_endonuclease"/>
</dbReference>
<comment type="cofactor">
    <cofactor evidence="1 10">
        <name>Mg(2+)</name>
        <dbReference type="ChEBI" id="CHEBI:18420"/>
    </cofactor>
</comment>
<dbReference type="Pfam" id="PF01223">
    <property type="entry name" value="Endonuclease_NS"/>
    <property type="match status" value="1"/>
</dbReference>
<organism evidence="14 15">
    <name type="scientific">Robiginitalea myxolifaciens</name>
    <dbReference type="NCBI Taxonomy" id="400055"/>
    <lineage>
        <taxon>Bacteria</taxon>
        <taxon>Pseudomonadati</taxon>
        <taxon>Bacteroidota</taxon>
        <taxon>Flavobacteriia</taxon>
        <taxon>Flavobacteriales</taxon>
        <taxon>Flavobacteriaceae</taxon>
        <taxon>Robiginitalea</taxon>
    </lineage>
</organism>
<keyword evidence="6 10" id="KW-0378">Hydrolase</keyword>
<dbReference type="PROSITE" id="PS01070">
    <property type="entry name" value="NUCLEASE_NON_SPEC"/>
    <property type="match status" value="1"/>
</dbReference>
<dbReference type="PANTHER" id="PTHR13966:SF5">
    <property type="entry name" value="ENDONUCLEASE G, MITOCHONDRIAL"/>
    <property type="match status" value="1"/>
</dbReference>
<keyword evidence="5 10" id="KW-0255">Endonuclease</keyword>
<evidence type="ECO:0000256" key="6">
    <source>
        <dbReference type="ARBA" id="ARBA00022801"/>
    </source>
</evidence>
<evidence type="ECO:0000256" key="8">
    <source>
        <dbReference type="PIRSR" id="PIRSR640255-1"/>
    </source>
</evidence>
<dbReference type="GO" id="GO:0046872">
    <property type="term" value="F:metal ion binding"/>
    <property type="evidence" value="ECO:0007669"/>
    <property type="project" value="UniProtKB-KW"/>
</dbReference>
<dbReference type="STRING" id="400055.SAMN04490243_1512"/>
<evidence type="ECO:0000256" key="10">
    <source>
        <dbReference type="RuleBase" id="RU366055"/>
    </source>
</evidence>
<feature type="active site" description="Proton acceptor" evidence="8">
    <location>
        <position position="122"/>
    </location>
</feature>
<reference evidence="14 15" key="1">
    <citation type="submission" date="2016-10" db="EMBL/GenBank/DDBJ databases">
        <authorList>
            <person name="de Groot N.N."/>
        </authorList>
    </citation>
    <scope>NUCLEOTIDE SEQUENCE [LARGE SCALE GENOMIC DNA]</scope>
    <source>
        <strain evidence="14 15">DSM 21019</strain>
    </source>
</reference>
<evidence type="ECO:0000256" key="3">
    <source>
        <dbReference type="ARBA" id="ARBA00022722"/>
    </source>
</evidence>
<keyword evidence="4 9" id="KW-0479">Metal-binding</keyword>
<dbReference type="EMBL" id="FOYQ01000001">
    <property type="protein sequence ID" value="SFR39361.1"/>
    <property type="molecule type" value="Genomic_DNA"/>
</dbReference>
<keyword evidence="7" id="KW-0460">Magnesium</keyword>
<sequence>MRKSKRNRWIYSVLMLLCVVGFWWFENFYTPDPYASENPAVKTEFPDDFLPDYPEAEVVVHNHHVLGYSEPYEQAAWVAYTLKPTHLTRDDRQRPYFVEDPRVGTKSADWRNYRGSGYDRGHLCPAGDRRFSEEAYNQTFYTSNISPQDSEFNAGTWNTLEQQVRAWCRRYGELYVITGGVLEPGLEEIGSEDVDVPRYFYKVVFRGKAANLKATAFLMPNREENLPLDNYRVSIDVIEAATGIDFFAELDTRTQQQWEAEATTSSWPITLRGN</sequence>
<evidence type="ECO:0000313" key="14">
    <source>
        <dbReference type="EMBL" id="SFR39361.1"/>
    </source>
</evidence>
<keyword evidence="11" id="KW-0472">Membrane</keyword>
<dbReference type="GO" id="GO:0016787">
    <property type="term" value="F:hydrolase activity"/>
    <property type="evidence" value="ECO:0007669"/>
    <property type="project" value="UniProtKB-KW"/>
</dbReference>
<proteinExistence type="inferred from homology"/>
<keyword evidence="3 10" id="KW-0540">Nuclease</keyword>
<dbReference type="InterPro" id="IPR018524">
    <property type="entry name" value="DNA/RNA_endonuclease_AS"/>
</dbReference>
<dbReference type="RefSeq" id="WP_092981888.1">
    <property type="nucleotide sequence ID" value="NZ_FOYQ01000001.1"/>
</dbReference>
<feature type="domain" description="ENPP1-3/EXOG-like endonuclease/phosphodiesterase" evidence="12">
    <location>
        <begin position="61"/>
        <end position="253"/>
    </location>
</feature>
<dbReference type="GO" id="GO:0003676">
    <property type="term" value="F:nucleic acid binding"/>
    <property type="evidence" value="ECO:0007669"/>
    <property type="project" value="InterPro"/>
</dbReference>
<evidence type="ECO:0000259" key="12">
    <source>
        <dbReference type="SMART" id="SM00477"/>
    </source>
</evidence>
<evidence type="ECO:0000259" key="13">
    <source>
        <dbReference type="SMART" id="SM00892"/>
    </source>
</evidence>
<evidence type="ECO:0000256" key="11">
    <source>
        <dbReference type="SAM" id="Phobius"/>
    </source>
</evidence>
<evidence type="ECO:0000256" key="2">
    <source>
        <dbReference type="ARBA" id="ARBA00010052"/>
    </source>
</evidence>
<evidence type="ECO:0000256" key="9">
    <source>
        <dbReference type="PIRSR" id="PIRSR640255-2"/>
    </source>
</evidence>